<gene>
    <name evidence="3" type="ORF">Nstercoris_01605</name>
</gene>
<keyword evidence="1" id="KW-1133">Transmembrane helix</keyword>
<protein>
    <recommendedName>
        <fullName evidence="2">HDOD domain-containing protein</fullName>
    </recommendedName>
</protein>
<dbReference type="AlphaFoldDB" id="A0A4Y1YMF1"/>
<name>A0A4Y1YMF1_9PROT</name>
<dbReference type="InterPro" id="IPR052340">
    <property type="entry name" value="RNase_Y/CdgJ"/>
</dbReference>
<dbReference type="PANTHER" id="PTHR33525">
    <property type="match status" value="1"/>
</dbReference>
<reference evidence="3 4" key="1">
    <citation type="submission" date="2019-06" db="EMBL/GenBank/DDBJ databases">
        <title>Nitrosomonas stercoris KYUHI-S whole genome shotgun sequence.</title>
        <authorList>
            <person name="Nakagawa T."/>
            <person name="Tsuchiya Y."/>
            <person name="Takahashi R."/>
        </authorList>
    </citation>
    <scope>NUCLEOTIDE SEQUENCE [LARGE SCALE GENOMIC DNA]</scope>
    <source>
        <strain evidence="3 4">KYUHI-S</strain>
    </source>
</reference>
<evidence type="ECO:0000313" key="4">
    <source>
        <dbReference type="Proteomes" id="UP000316473"/>
    </source>
</evidence>
<sequence length="284" mass="32471">MTQRVIDYKKIKATQPEIISRIIEIDEESPNCFREIDRLLRSDQIVASFILRVANSPIYNRSQPIRTLPIATSLLGINIIRSLVILAFARTIFSKHKNELVRTHLWQHSLLAAIASYNICAELGNPDDSEEAFVAGLIHDIGKILLFTHARKEYMSALTYSLDINCPSHLAERKFMGTDHYQIGKEAVKEWKLPPQFQQYVGVNLEQVVPAQADNNVQLWLAIANNLIKGAGIGDNPQEPEVRKEKLMTSYKLNEEIADYLLSEDFFQKLIDDEMYQFCANDYS</sequence>
<dbReference type="Proteomes" id="UP000316473">
    <property type="component" value="Chromosome"/>
</dbReference>
<evidence type="ECO:0000256" key="1">
    <source>
        <dbReference type="SAM" id="Phobius"/>
    </source>
</evidence>
<feature type="transmembrane region" description="Helical" evidence="1">
    <location>
        <begin position="68"/>
        <end position="89"/>
    </location>
</feature>
<proteinExistence type="predicted"/>
<organism evidence="3 4">
    <name type="scientific">Nitrosomonas stercoris</name>
    <dbReference type="NCBI Taxonomy" id="1444684"/>
    <lineage>
        <taxon>Bacteria</taxon>
        <taxon>Pseudomonadati</taxon>
        <taxon>Pseudomonadota</taxon>
        <taxon>Betaproteobacteria</taxon>
        <taxon>Nitrosomonadales</taxon>
        <taxon>Nitrosomonadaceae</taxon>
        <taxon>Nitrosomonas</taxon>
    </lineage>
</organism>
<dbReference type="PROSITE" id="PS51833">
    <property type="entry name" value="HDOD"/>
    <property type="match status" value="1"/>
</dbReference>
<dbReference type="NCBIfam" id="TIGR00277">
    <property type="entry name" value="HDIG"/>
    <property type="match status" value="1"/>
</dbReference>
<dbReference type="PANTHER" id="PTHR33525:SF3">
    <property type="entry name" value="RIBONUCLEASE Y"/>
    <property type="match status" value="1"/>
</dbReference>
<dbReference type="Gene3D" id="1.10.3210.10">
    <property type="entry name" value="Hypothetical protein af1432"/>
    <property type="match status" value="1"/>
</dbReference>
<accession>A0A4Y1YMF1</accession>
<dbReference type="InterPro" id="IPR003607">
    <property type="entry name" value="HD/PDEase_dom"/>
</dbReference>
<keyword evidence="4" id="KW-1185">Reference proteome</keyword>
<dbReference type="SUPFAM" id="SSF109604">
    <property type="entry name" value="HD-domain/PDEase-like"/>
    <property type="match status" value="1"/>
</dbReference>
<evidence type="ECO:0000259" key="2">
    <source>
        <dbReference type="PROSITE" id="PS51833"/>
    </source>
</evidence>
<dbReference type="CDD" id="cd00077">
    <property type="entry name" value="HDc"/>
    <property type="match status" value="1"/>
</dbReference>
<dbReference type="Pfam" id="PF08668">
    <property type="entry name" value="HDOD"/>
    <property type="match status" value="1"/>
</dbReference>
<feature type="domain" description="HDOD" evidence="2">
    <location>
        <begin position="12"/>
        <end position="207"/>
    </location>
</feature>
<evidence type="ECO:0000313" key="3">
    <source>
        <dbReference type="EMBL" id="BBL35342.1"/>
    </source>
</evidence>
<keyword evidence="1" id="KW-0472">Membrane</keyword>
<dbReference type="KEGG" id="nst:Nstercoris_01605"/>
<dbReference type="InterPro" id="IPR013976">
    <property type="entry name" value="HDOD"/>
</dbReference>
<dbReference type="EMBL" id="AP019755">
    <property type="protein sequence ID" value="BBL35342.1"/>
    <property type="molecule type" value="Genomic_DNA"/>
</dbReference>
<dbReference type="InterPro" id="IPR006675">
    <property type="entry name" value="HDIG_dom"/>
</dbReference>
<keyword evidence="1" id="KW-0812">Transmembrane</keyword>